<evidence type="ECO:0000313" key="2">
    <source>
        <dbReference type="EnsemblPlants" id="KEH17393"/>
    </source>
</evidence>
<dbReference type="EnsemblPlants" id="KEH17393">
    <property type="protein sequence ID" value="KEH17393"/>
    <property type="gene ID" value="MTR_0019s0340"/>
</dbReference>
<evidence type="ECO:0000313" key="3">
    <source>
        <dbReference type="Proteomes" id="UP000002051"/>
    </source>
</evidence>
<accession>A0A072TKM3</accession>
<proteinExistence type="predicted"/>
<name>A0A072TKM3_MEDTR</name>
<dbReference type="AlphaFoldDB" id="A0A072TKM3"/>
<dbReference type="HOGENOM" id="CLU_2658295_0_0_1"/>
<reference evidence="1 3" key="2">
    <citation type="journal article" date="2014" name="BMC Genomics">
        <title>An improved genome release (version Mt4.0) for the model legume Medicago truncatula.</title>
        <authorList>
            <person name="Tang H."/>
            <person name="Krishnakumar V."/>
            <person name="Bidwell S."/>
            <person name="Rosen B."/>
            <person name="Chan A."/>
            <person name="Zhou S."/>
            <person name="Gentzbittel L."/>
            <person name="Childs K.L."/>
            <person name="Yandell M."/>
            <person name="Gundlach H."/>
            <person name="Mayer K.F."/>
            <person name="Schwartz D.C."/>
            <person name="Town C.D."/>
        </authorList>
    </citation>
    <scope>GENOME REANNOTATION</scope>
    <source>
        <strain evidence="1">A17</strain>
        <strain evidence="2 3">cv. Jemalong A17</strain>
    </source>
</reference>
<dbReference type="EMBL" id="KL402744">
    <property type="protein sequence ID" value="KEH17393.1"/>
    <property type="molecule type" value="Genomic_DNA"/>
</dbReference>
<sequence>MPKALRCFQRSLFRIWRPHNTVAFRKMGNGHFGTLQEKGWSTEIPDRRRRLIYQVEAMAQIMVANTIKFFKKNIIF</sequence>
<dbReference type="Proteomes" id="UP000002051">
    <property type="component" value="Unassembled WGS sequence"/>
</dbReference>
<reference evidence="1 3" key="1">
    <citation type="journal article" date="2011" name="Nature">
        <title>The Medicago genome provides insight into the evolution of rhizobial symbioses.</title>
        <authorList>
            <person name="Young N.D."/>
            <person name="Debelle F."/>
            <person name="Oldroyd G.E."/>
            <person name="Geurts R."/>
            <person name="Cannon S.B."/>
            <person name="Udvardi M.K."/>
            <person name="Benedito V.A."/>
            <person name="Mayer K.F."/>
            <person name="Gouzy J."/>
            <person name="Schoof H."/>
            <person name="Van de Peer Y."/>
            <person name="Proost S."/>
            <person name="Cook D.R."/>
            <person name="Meyers B.C."/>
            <person name="Spannagl M."/>
            <person name="Cheung F."/>
            <person name="De Mita S."/>
            <person name="Krishnakumar V."/>
            <person name="Gundlach H."/>
            <person name="Zhou S."/>
            <person name="Mudge J."/>
            <person name="Bharti A.K."/>
            <person name="Murray J.D."/>
            <person name="Naoumkina M.A."/>
            <person name="Rosen B."/>
            <person name="Silverstein K.A."/>
            <person name="Tang H."/>
            <person name="Rombauts S."/>
            <person name="Zhao P.X."/>
            <person name="Zhou P."/>
            <person name="Barbe V."/>
            <person name="Bardou P."/>
            <person name="Bechner M."/>
            <person name="Bellec A."/>
            <person name="Berger A."/>
            <person name="Berges H."/>
            <person name="Bidwell S."/>
            <person name="Bisseling T."/>
            <person name="Choisne N."/>
            <person name="Couloux A."/>
            <person name="Denny R."/>
            <person name="Deshpande S."/>
            <person name="Dai X."/>
            <person name="Doyle J.J."/>
            <person name="Dudez A.M."/>
            <person name="Farmer A.D."/>
            <person name="Fouteau S."/>
            <person name="Franken C."/>
            <person name="Gibelin C."/>
            <person name="Gish J."/>
            <person name="Goldstein S."/>
            <person name="Gonzalez A.J."/>
            <person name="Green P.J."/>
            <person name="Hallab A."/>
            <person name="Hartog M."/>
            <person name="Hua A."/>
            <person name="Humphray S.J."/>
            <person name="Jeong D.H."/>
            <person name="Jing Y."/>
            <person name="Jocker A."/>
            <person name="Kenton S.M."/>
            <person name="Kim D.J."/>
            <person name="Klee K."/>
            <person name="Lai H."/>
            <person name="Lang C."/>
            <person name="Lin S."/>
            <person name="Macmil S.L."/>
            <person name="Magdelenat G."/>
            <person name="Matthews L."/>
            <person name="McCorrison J."/>
            <person name="Monaghan E.L."/>
            <person name="Mun J.H."/>
            <person name="Najar F.Z."/>
            <person name="Nicholson C."/>
            <person name="Noirot C."/>
            <person name="O'Bleness M."/>
            <person name="Paule C.R."/>
            <person name="Poulain J."/>
            <person name="Prion F."/>
            <person name="Qin B."/>
            <person name="Qu C."/>
            <person name="Retzel E.F."/>
            <person name="Riddle C."/>
            <person name="Sallet E."/>
            <person name="Samain S."/>
            <person name="Samson N."/>
            <person name="Sanders I."/>
            <person name="Saurat O."/>
            <person name="Scarpelli C."/>
            <person name="Schiex T."/>
            <person name="Segurens B."/>
            <person name="Severin A.J."/>
            <person name="Sherrier D.J."/>
            <person name="Shi R."/>
            <person name="Sims S."/>
            <person name="Singer S.R."/>
            <person name="Sinharoy S."/>
            <person name="Sterck L."/>
            <person name="Viollet A."/>
            <person name="Wang B.B."/>
            <person name="Wang K."/>
            <person name="Wang M."/>
            <person name="Wang X."/>
            <person name="Warfsmann J."/>
            <person name="Weissenbach J."/>
            <person name="White D.D."/>
            <person name="White J.D."/>
            <person name="Wiley G.B."/>
            <person name="Wincker P."/>
            <person name="Xing Y."/>
            <person name="Yang L."/>
            <person name="Yao Z."/>
            <person name="Ying F."/>
            <person name="Zhai J."/>
            <person name="Zhou L."/>
            <person name="Zuber A."/>
            <person name="Denarie J."/>
            <person name="Dixon R.A."/>
            <person name="May G.D."/>
            <person name="Schwartz D.C."/>
            <person name="Rogers J."/>
            <person name="Quetier F."/>
            <person name="Town C.D."/>
            <person name="Roe B.A."/>
        </authorList>
    </citation>
    <scope>NUCLEOTIDE SEQUENCE [LARGE SCALE GENOMIC DNA]</scope>
    <source>
        <strain evidence="1">A17</strain>
        <strain evidence="2 3">cv. Jemalong A17</strain>
    </source>
</reference>
<reference evidence="2" key="3">
    <citation type="submission" date="2015-06" db="UniProtKB">
        <authorList>
            <consortium name="EnsemblPlants"/>
        </authorList>
    </citation>
    <scope>IDENTIFICATION</scope>
    <source>
        <strain evidence="2">cv. Jemalong A17</strain>
    </source>
</reference>
<gene>
    <name evidence="1" type="ORF">MTR_0019s0340</name>
</gene>
<evidence type="ECO:0000313" key="1">
    <source>
        <dbReference type="EMBL" id="KEH17393.1"/>
    </source>
</evidence>
<protein>
    <submittedName>
        <fullName evidence="1 2">Uncharacterized protein</fullName>
    </submittedName>
</protein>
<keyword evidence="3" id="KW-1185">Reference proteome</keyword>
<organism evidence="1 3">
    <name type="scientific">Medicago truncatula</name>
    <name type="common">Barrel medic</name>
    <name type="synonym">Medicago tribuloides</name>
    <dbReference type="NCBI Taxonomy" id="3880"/>
    <lineage>
        <taxon>Eukaryota</taxon>
        <taxon>Viridiplantae</taxon>
        <taxon>Streptophyta</taxon>
        <taxon>Embryophyta</taxon>
        <taxon>Tracheophyta</taxon>
        <taxon>Spermatophyta</taxon>
        <taxon>Magnoliopsida</taxon>
        <taxon>eudicotyledons</taxon>
        <taxon>Gunneridae</taxon>
        <taxon>Pentapetalae</taxon>
        <taxon>rosids</taxon>
        <taxon>fabids</taxon>
        <taxon>Fabales</taxon>
        <taxon>Fabaceae</taxon>
        <taxon>Papilionoideae</taxon>
        <taxon>50 kb inversion clade</taxon>
        <taxon>NPAAA clade</taxon>
        <taxon>Hologalegina</taxon>
        <taxon>IRL clade</taxon>
        <taxon>Trifolieae</taxon>
        <taxon>Medicago</taxon>
    </lineage>
</organism>